<name>A0ABU5VSN1_9BACT</name>
<evidence type="ECO:0000256" key="2">
    <source>
        <dbReference type="ARBA" id="ARBA00023002"/>
    </source>
</evidence>
<dbReference type="Gene3D" id="3.40.50.360">
    <property type="match status" value="1"/>
</dbReference>
<dbReference type="PANTHER" id="PTHR10204:SF34">
    <property type="entry name" value="NAD(P)H DEHYDROGENASE [QUINONE] 1 ISOFORM 1"/>
    <property type="match status" value="1"/>
</dbReference>
<keyword evidence="2 4" id="KW-0560">Oxidoreductase</keyword>
<accession>A0ABU5VSN1</accession>
<dbReference type="InterPro" id="IPR029039">
    <property type="entry name" value="Flavoprotein-like_sf"/>
</dbReference>
<dbReference type="InterPro" id="IPR003680">
    <property type="entry name" value="Flavodoxin_fold"/>
</dbReference>
<comment type="caution">
    <text evidence="4">The sequence shown here is derived from an EMBL/GenBank/DDBJ whole genome shotgun (WGS) entry which is preliminary data.</text>
</comment>
<reference evidence="4 5" key="1">
    <citation type="submission" date="2023-11" db="EMBL/GenBank/DDBJ databases">
        <title>A Novel Polar Bacteriovorax (B. antarcticus) Isolated from the Biocrust in Antarctica.</title>
        <authorList>
            <person name="Mun W."/>
            <person name="Choi S.Y."/>
            <person name="Mitchell R.J."/>
        </authorList>
    </citation>
    <scope>NUCLEOTIDE SEQUENCE [LARGE SCALE GENOMIC DNA]</scope>
    <source>
        <strain evidence="4 5">PP10</strain>
    </source>
</reference>
<dbReference type="Proteomes" id="UP001302274">
    <property type="component" value="Unassembled WGS sequence"/>
</dbReference>
<keyword evidence="5" id="KW-1185">Reference proteome</keyword>
<sequence>MKKNILIIDGHPRNKSFSDSWASSYHQGAARNFNVTRISLRDLKFNPNLENGYKIVMPLEKDLIQAQEQMMSADHIVIITPIWWAGPPALLKGFFDRVMLPGFAFKYRPNSIYWDKLFQGKSGHLVVTSDGPSWWTQWLRGDSAVKMIKLGVLDFIGVKPVKVTRYGDMKSTSNDKIIKYLKAAYVMGEKGF</sequence>
<dbReference type="PANTHER" id="PTHR10204">
    <property type="entry name" value="NAD P H OXIDOREDUCTASE-RELATED"/>
    <property type="match status" value="1"/>
</dbReference>
<dbReference type="Pfam" id="PF02525">
    <property type="entry name" value="Flavodoxin_2"/>
    <property type="match status" value="1"/>
</dbReference>
<organism evidence="4 5">
    <name type="scientific">Bacteriovorax antarcticus</name>
    <dbReference type="NCBI Taxonomy" id="3088717"/>
    <lineage>
        <taxon>Bacteria</taxon>
        <taxon>Pseudomonadati</taxon>
        <taxon>Bdellovibrionota</taxon>
        <taxon>Bacteriovoracia</taxon>
        <taxon>Bacteriovoracales</taxon>
        <taxon>Bacteriovoracaceae</taxon>
        <taxon>Bacteriovorax</taxon>
    </lineage>
</organism>
<dbReference type="InterPro" id="IPR051545">
    <property type="entry name" value="NAD(P)H_dehydrogenase_qn"/>
</dbReference>
<dbReference type="EC" id="1.-.-.-" evidence="4"/>
<evidence type="ECO:0000313" key="4">
    <source>
        <dbReference type="EMBL" id="MEA9356068.1"/>
    </source>
</evidence>
<proteinExistence type="inferred from homology"/>
<dbReference type="EMBL" id="JAYGJQ010000001">
    <property type="protein sequence ID" value="MEA9356068.1"/>
    <property type="molecule type" value="Genomic_DNA"/>
</dbReference>
<dbReference type="RefSeq" id="WP_323575742.1">
    <property type="nucleotide sequence ID" value="NZ_JAYGJQ010000001.1"/>
</dbReference>
<dbReference type="SUPFAM" id="SSF52218">
    <property type="entry name" value="Flavoproteins"/>
    <property type="match status" value="1"/>
</dbReference>
<feature type="domain" description="Flavodoxin-like fold" evidence="3">
    <location>
        <begin position="3"/>
        <end position="179"/>
    </location>
</feature>
<evidence type="ECO:0000259" key="3">
    <source>
        <dbReference type="Pfam" id="PF02525"/>
    </source>
</evidence>
<dbReference type="GO" id="GO:0016491">
    <property type="term" value="F:oxidoreductase activity"/>
    <property type="evidence" value="ECO:0007669"/>
    <property type="project" value="UniProtKB-KW"/>
</dbReference>
<evidence type="ECO:0000256" key="1">
    <source>
        <dbReference type="ARBA" id="ARBA00006252"/>
    </source>
</evidence>
<protein>
    <submittedName>
        <fullName evidence="4">NAD(P)H-dependent oxidoreductase</fullName>
        <ecNumber evidence="4">1.-.-.-</ecNumber>
    </submittedName>
</protein>
<gene>
    <name evidence="4" type="ORF">SHI21_07645</name>
</gene>
<evidence type="ECO:0000313" key="5">
    <source>
        <dbReference type="Proteomes" id="UP001302274"/>
    </source>
</evidence>
<comment type="similarity">
    <text evidence="1">Belongs to the NAD(P)H dehydrogenase (quinone) family.</text>
</comment>